<dbReference type="InterPro" id="IPR057074">
    <property type="entry name" value="IR75A_N"/>
</dbReference>
<name>A0A6M3GVJ6_GLYPY</name>
<keyword evidence="6 11" id="KW-0675">Receptor</keyword>
<proteinExistence type="evidence at transcript level"/>
<sequence length="644" mass="72114">MNVLLVLCSLVGICWSLHKDITQLAVDYFTFKDIKYICYFSCENSYNNKLTANNFLNKNLRVSVTNIEGSWDLGTVLKQWNVGVGVVLDASCNDSNVVLEEASKLSMLDATHSWLVIGDVTGAGVDDMYGRLDLSVDADVVVVHKYGGGYQLTDVFNFGRVQGNPLEKHRLADWTRDGGLKVKDNRFKYYRRWDFHNLTLRAVTVVLGNPESFYPEMLLDMGYNPGVAAMTKVAAQLLQILKEKHNFRFNYTVASRWIGEPAKNSTLTVTNSLYWREQDIACTMARIFPKWLDWVDIFFPPGYTLQTKFYYLISDTGVGEYENRFLAPMSVGVWRCACAAGAVCALVLAAAACAERRPAPASFALFSILAAVSQQAYEDGVQLLNERFSSQGRRATLLVIGLTSMLLYNYYTSSVVSWLLNAAAPNIATMDGLIGSDLELLFEDVGYARGWIANPGFFYFSGYKNVKEDELREKKVTHAKRTKDLFQSPTDGIDLVRRGGYAFNTEPYTAGKVISKTFEDSELCKLGSLQMMQPAPVYIMAQKRGPYGQFFTWSLMRLSERGHYKVCRARVGGGMPTCSGRTPRALALGQAAPAFLLFAVLILLSLFVLALEILWHKIAEKRNSCSGKQTFGGDRSGHDRIRQW</sequence>
<keyword evidence="3 8" id="KW-0812">Transmembrane</keyword>
<reference evidence="11" key="1">
    <citation type="submission" date="2019-04" db="EMBL/GenBank/DDBJ databases">
        <authorList>
            <person name="Sheng S."/>
        </authorList>
    </citation>
    <scope>NUCLEOTIDE SEQUENCE</scope>
</reference>
<feature type="signal peptide" evidence="9">
    <location>
        <begin position="1"/>
        <end position="16"/>
    </location>
</feature>
<feature type="transmembrane region" description="Helical" evidence="8">
    <location>
        <begin position="594"/>
        <end position="615"/>
    </location>
</feature>
<evidence type="ECO:0000256" key="1">
    <source>
        <dbReference type="ARBA" id="ARBA00004651"/>
    </source>
</evidence>
<organism evidence="11">
    <name type="scientific">Glyphodes pyloalis</name>
    <name type="common">Lesser mulberry snout moth</name>
    <dbReference type="NCBI Taxonomy" id="1242752"/>
    <lineage>
        <taxon>Eukaryota</taxon>
        <taxon>Metazoa</taxon>
        <taxon>Ecdysozoa</taxon>
        <taxon>Arthropoda</taxon>
        <taxon>Hexapoda</taxon>
        <taxon>Insecta</taxon>
        <taxon>Pterygota</taxon>
        <taxon>Neoptera</taxon>
        <taxon>Endopterygota</taxon>
        <taxon>Lepidoptera</taxon>
        <taxon>Glossata</taxon>
        <taxon>Ditrysia</taxon>
        <taxon>Pyraloidea</taxon>
        <taxon>Crambidae</taxon>
        <taxon>Spilomelinae</taxon>
        <taxon>Glyphodes</taxon>
    </lineage>
</organism>
<keyword evidence="2" id="KW-1003">Cell membrane</keyword>
<feature type="chain" id="PRO_5026854345" evidence="9">
    <location>
        <begin position="17"/>
        <end position="644"/>
    </location>
</feature>
<evidence type="ECO:0000256" key="5">
    <source>
        <dbReference type="ARBA" id="ARBA00023136"/>
    </source>
</evidence>
<dbReference type="Pfam" id="PF24576">
    <property type="entry name" value="IR75A_N"/>
    <property type="match status" value="1"/>
</dbReference>
<dbReference type="EMBL" id="MK820991">
    <property type="protein sequence ID" value="QIJ45778.1"/>
    <property type="molecule type" value="mRNA"/>
</dbReference>
<evidence type="ECO:0000313" key="11">
    <source>
        <dbReference type="EMBL" id="QIJ45778.1"/>
    </source>
</evidence>
<dbReference type="PANTHER" id="PTHR42643">
    <property type="entry name" value="IONOTROPIC RECEPTOR 20A-RELATED"/>
    <property type="match status" value="1"/>
</dbReference>
<evidence type="ECO:0000256" key="9">
    <source>
        <dbReference type="SAM" id="SignalP"/>
    </source>
</evidence>
<dbReference type="SUPFAM" id="SSF53850">
    <property type="entry name" value="Periplasmic binding protein-like II"/>
    <property type="match status" value="1"/>
</dbReference>
<keyword evidence="4 8" id="KW-1133">Transmembrane helix</keyword>
<evidence type="ECO:0000256" key="4">
    <source>
        <dbReference type="ARBA" id="ARBA00022989"/>
    </source>
</evidence>
<gene>
    <name evidence="11" type="primary">IR16</name>
</gene>
<evidence type="ECO:0000256" key="6">
    <source>
        <dbReference type="ARBA" id="ARBA00023170"/>
    </source>
</evidence>
<evidence type="ECO:0000256" key="7">
    <source>
        <dbReference type="ARBA" id="ARBA00023180"/>
    </source>
</evidence>
<dbReference type="GO" id="GO:0005886">
    <property type="term" value="C:plasma membrane"/>
    <property type="evidence" value="ECO:0007669"/>
    <property type="project" value="UniProtKB-SubCell"/>
</dbReference>
<dbReference type="InterPro" id="IPR052192">
    <property type="entry name" value="Insect_Ionotropic_Sensory_Rcpt"/>
</dbReference>
<dbReference type="AlphaFoldDB" id="A0A6M3GVJ6"/>
<comment type="subcellular location">
    <subcellularLocation>
        <location evidence="1">Cell membrane</location>
        <topology evidence="1">Multi-pass membrane protein</topology>
    </subcellularLocation>
</comment>
<accession>A0A6M3GVJ6</accession>
<keyword evidence="9" id="KW-0732">Signal</keyword>
<evidence type="ECO:0000256" key="2">
    <source>
        <dbReference type="ARBA" id="ARBA00022475"/>
    </source>
</evidence>
<protein>
    <submittedName>
        <fullName evidence="11">Ionotropic receptor</fullName>
    </submittedName>
</protein>
<evidence type="ECO:0000259" key="10">
    <source>
        <dbReference type="Pfam" id="PF24576"/>
    </source>
</evidence>
<keyword evidence="7" id="KW-0325">Glycoprotein</keyword>
<evidence type="ECO:0000256" key="3">
    <source>
        <dbReference type="ARBA" id="ARBA00022692"/>
    </source>
</evidence>
<feature type="domain" description="Ionotropic receptor 75a N-terminal" evidence="10">
    <location>
        <begin position="23"/>
        <end position="205"/>
    </location>
</feature>
<evidence type="ECO:0000256" key="8">
    <source>
        <dbReference type="SAM" id="Phobius"/>
    </source>
</evidence>
<keyword evidence="5 8" id="KW-0472">Membrane</keyword>
<dbReference type="PANTHER" id="PTHR42643:SF32">
    <property type="entry name" value="IONOTROPIC RECEPTOR 31A, ISOFORM C-RELATED"/>
    <property type="match status" value="1"/>
</dbReference>